<evidence type="ECO:0000313" key="2">
    <source>
        <dbReference type="Proteomes" id="UP000199169"/>
    </source>
</evidence>
<name>A0A1A8XQ19_9PROT</name>
<dbReference type="AlphaFoldDB" id="A0A1A8XQ19"/>
<protein>
    <submittedName>
        <fullName evidence="1">200 kDa antigen p200, putative</fullName>
    </submittedName>
</protein>
<evidence type="ECO:0000313" key="1">
    <source>
        <dbReference type="EMBL" id="SBT06736.1"/>
    </source>
</evidence>
<gene>
    <name evidence="1" type="ORF">ACCAA_350112</name>
</gene>
<sequence>MVLFEDAAIFGVGRRAYALQLTGGQRRLEQVGRVERTARSRSGANQGVDFVDEQDRLRVFPQLLENTLQALFEVTAILGAGEQRAHVEAIDVGLGQDLGDVTFDDPPRQPFSDRRLSDARFAHQQGVVLPPTAERLDDPLKFLITANQRIDLALQGQGVEVDGVALERAAGTLRVAFRLHLLVVARRVLRHLANAVGDEIDHVEAGDSLFLQVVDSVRILLAKNRDEDVGAVDFLSAGRLDVQDGALDHPLEPQRRLRVDFIITGDRWRVFTNEPGQILAQWFDACAAGAQGVGSRRVVKQGEQKVFDGDEFMALLSSLDKSHVQANFQFLRNHSVFLHDARQGVLVAPCEGCDLVYFRGRNVTRENSADASPLCMNFEHDSRRLFSIHAKKPLQNDDHEIHRCEIVVQQQDLVKWRLLDLRTSCFE</sequence>
<organism evidence="1 2">
    <name type="scientific">Candidatus Accumulibacter aalborgensis</name>
    <dbReference type="NCBI Taxonomy" id="1860102"/>
    <lineage>
        <taxon>Bacteria</taxon>
        <taxon>Pseudomonadati</taxon>
        <taxon>Pseudomonadota</taxon>
        <taxon>Betaproteobacteria</taxon>
        <taxon>Candidatus Accumulibacter</taxon>
    </lineage>
</organism>
<accession>A0A1A8XQ19</accession>
<dbReference type="Proteomes" id="UP000199169">
    <property type="component" value="Unassembled WGS sequence"/>
</dbReference>
<keyword evidence="2" id="KW-1185">Reference proteome</keyword>
<proteinExistence type="predicted"/>
<reference evidence="1 2" key="1">
    <citation type="submission" date="2016-06" db="EMBL/GenBank/DDBJ databases">
        <authorList>
            <person name="Kjaerup R.B."/>
            <person name="Dalgaard T.S."/>
            <person name="Juul-Madsen H.R."/>
        </authorList>
    </citation>
    <scope>NUCLEOTIDE SEQUENCE [LARGE SCALE GENOMIC DNA]</scope>
    <source>
        <strain evidence="1">3</strain>
    </source>
</reference>
<dbReference type="EMBL" id="FLQX01000111">
    <property type="protein sequence ID" value="SBT06736.1"/>
    <property type="molecule type" value="Genomic_DNA"/>
</dbReference>
<dbReference type="AntiFam" id="ANF00007">
    <property type="entry name" value="Shadow ORF (opposite clpB)"/>
</dbReference>